<dbReference type="CDD" id="cd00093">
    <property type="entry name" value="HTH_XRE"/>
    <property type="match status" value="1"/>
</dbReference>
<organism evidence="2 3">
    <name type="scientific">Leptospira bouyouniensis</name>
    <dbReference type="NCBI Taxonomy" id="2484911"/>
    <lineage>
        <taxon>Bacteria</taxon>
        <taxon>Pseudomonadati</taxon>
        <taxon>Spirochaetota</taxon>
        <taxon>Spirochaetia</taxon>
        <taxon>Leptospirales</taxon>
        <taxon>Leptospiraceae</taxon>
        <taxon>Leptospira</taxon>
    </lineage>
</organism>
<name>A0ABY2KZ52_9LEPT</name>
<dbReference type="Gene3D" id="1.10.260.40">
    <property type="entry name" value="lambda repressor-like DNA-binding domains"/>
    <property type="match status" value="1"/>
</dbReference>
<feature type="domain" description="HTH cro/C1-type" evidence="1">
    <location>
        <begin position="12"/>
        <end position="69"/>
    </location>
</feature>
<sequence>MHIFFKVLMERIREILTDLKIEGYTQSSFAEELGKDQGTVSKWLNGKMDVPESIAIIIEAKFGYRKEWILDGKLPKKIDRKQELAEVARIAKLGRDLDMVPELRDLLPDIKKLKEDDYIVLITTIKRFLGKK</sequence>
<proteinExistence type="predicted"/>
<dbReference type="SMART" id="SM00530">
    <property type="entry name" value="HTH_XRE"/>
    <property type="match status" value="1"/>
</dbReference>
<evidence type="ECO:0000259" key="1">
    <source>
        <dbReference type="PROSITE" id="PS50943"/>
    </source>
</evidence>
<dbReference type="SUPFAM" id="SSF47413">
    <property type="entry name" value="lambda repressor-like DNA-binding domains"/>
    <property type="match status" value="1"/>
</dbReference>
<dbReference type="PROSITE" id="PS50943">
    <property type="entry name" value="HTH_CROC1"/>
    <property type="match status" value="1"/>
</dbReference>
<protein>
    <submittedName>
        <fullName evidence="2">XRE family transcriptional regulator</fullName>
    </submittedName>
</protein>
<keyword evidence="3" id="KW-1185">Reference proteome</keyword>
<reference evidence="3" key="1">
    <citation type="journal article" date="2019" name="PLoS Negl. Trop. Dis.">
        <title>Revisiting the worldwide diversity of Leptospira species in the environment.</title>
        <authorList>
            <person name="Vincent A.T."/>
            <person name="Schiettekatte O."/>
            <person name="Bourhy P."/>
            <person name="Veyrier F.J."/>
            <person name="Picardeau M."/>
        </authorList>
    </citation>
    <scope>NUCLEOTIDE SEQUENCE [LARGE SCALE GENOMIC DNA]</scope>
    <source>
        <strain evidence="3">201800295</strain>
    </source>
</reference>
<evidence type="ECO:0000313" key="3">
    <source>
        <dbReference type="Proteomes" id="UP000297617"/>
    </source>
</evidence>
<dbReference type="InterPro" id="IPR010982">
    <property type="entry name" value="Lambda_DNA-bd_dom_sf"/>
</dbReference>
<gene>
    <name evidence="2" type="ORF">EHQ10_19015</name>
</gene>
<accession>A0ABY2KZ52</accession>
<dbReference type="EMBL" id="RQFD01000021">
    <property type="protein sequence ID" value="TGK45540.1"/>
    <property type="molecule type" value="Genomic_DNA"/>
</dbReference>
<evidence type="ECO:0000313" key="2">
    <source>
        <dbReference type="EMBL" id="TGK45540.1"/>
    </source>
</evidence>
<dbReference type="Proteomes" id="UP000297617">
    <property type="component" value="Unassembled WGS sequence"/>
</dbReference>
<comment type="caution">
    <text evidence="2">The sequence shown here is derived from an EMBL/GenBank/DDBJ whole genome shotgun (WGS) entry which is preliminary data.</text>
</comment>
<dbReference type="InterPro" id="IPR001387">
    <property type="entry name" value="Cro/C1-type_HTH"/>
</dbReference>
<dbReference type="Pfam" id="PF01381">
    <property type="entry name" value="HTH_3"/>
    <property type="match status" value="1"/>
</dbReference>